<dbReference type="PANTHER" id="PTHR34365">
    <property type="entry name" value="ENOLASE (DUF1399)"/>
    <property type="match status" value="1"/>
</dbReference>
<sequence length="505" mass="59134">MSKFNIDQKFKQLFNDLPGDKFPSKECVMVHLFLLEAFHSLELTIKKTDGLFGLYDNMEVQDTSTNSLELIREKRWRVFVLRAVERYELWWNKVLDTERVPLTSNKLKSGYFYEWVNSAGMFFSDVTLPPLDVLMVWHTHMMSSKVYLEDCFRQGLNKIWGTEFPWQHVRRMLDMVDGIYMYNPPTETRAYFEKKTGCKWENLDDPDTKLLHCFNCGEQKKVQYVKPRKITGNVIVFDRDAYVEPDMVVPCSKSPDSEKLCHWNLAFRRFLKDLKKYEKLDRPVAGTILSVDANLPLTSESSERINKVLRSGSLLGKLYEWYFRQEENNPLQGFQGIFSHIASEYKRLFGRDLTTMGPDYKLVQEIVHKRYQCGNTNFGTNLMEDVICQGQFIDQMHGQYNLNSTFLSATIDRALHQYQRVVRGTSLSRTESLDVELTWYIHQMMPKQYLLYCVAEKGRLLDHGYETDLGLPQGFSVDTADSLDHYGDCECWYCKVMTELQSVAV</sequence>
<dbReference type="InterPro" id="IPR009836">
    <property type="entry name" value="GRDP-like"/>
</dbReference>
<name>A0A642UWE6_9ASCO</name>
<evidence type="ECO:0000313" key="2">
    <source>
        <dbReference type="Proteomes" id="UP000761534"/>
    </source>
</evidence>
<protein>
    <submittedName>
        <fullName evidence="1">Uncharacterized protein</fullName>
    </submittedName>
</protein>
<dbReference type="VEuPathDB" id="FungiDB:TRICI_005107"/>
<reference evidence="1" key="1">
    <citation type="journal article" date="2019" name="G3 (Bethesda)">
        <title>Genome Assemblies of Two Rare Opportunistic Yeast Pathogens: Diutina rugosa (syn. Candida rugosa) and Trichomonascus ciferrii (syn. Candida ciferrii).</title>
        <authorList>
            <person name="Mixao V."/>
            <person name="Saus E."/>
            <person name="Hansen A.P."/>
            <person name="Lass-Florl C."/>
            <person name="Gabaldon T."/>
        </authorList>
    </citation>
    <scope>NUCLEOTIDE SEQUENCE</scope>
    <source>
        <strain evidence="1">CBS 4856</strain>
    </source>
</reference>
<accession>A0A642UWE6</accession>
<dbReference type="EMBL" id="SWFS01000392">
    <property type="protein sequence ID" value="KAA8906684.1"/>
    <property type="molecule type" value="Genomic_DNA"/>
</dbReference>
<dbReference type="Proteomes" id="UP000761534">
    <property type="component" value="Unassembled WGS sequence"/>
</dbReference>
<dbReference type="PANTHER" id="PTHR34365:SF7">
    <property type="entry name" value="GLYCINE-RICH DOMAIN-CONTAINING PROTEIN 1"/>
    <property type="match status" value="1"/>
</dbReference>
<proteinExistence type="predicted"/>
<organism evidence="1 2">
    <name type="scientific">Trichomonascus ciferrii</name>
    <dbReference type="NCBI Taxonomy" id="44093"/>
    <lineage>
        <taxon>Eukaryota</taxon>
        <taxon>Fungi</taxon>
        <taxon>Dikarya</taxon>
        <taxon>Ascomycota</taxon>
        <taxon>Saccharomycotina</taxon>
        <taxon>Dipodascomycetes</taxon>
        <taxon>Dipodascales</taxon>
        <taxon>Trichomonascaceae</taxon>
        <taxon>Trichomonascus</taxon>
        <taxon>Trichomonascus ciferrii complex</taxon>
    </lineage>
</organism>
<keyword evidence="2" id="KW-1185">Reference proteome</keyword>
<evidence type="ECO:0000313" key="1">
    <source>
        <dbReference type="EMBL" id="KAA8906684.1"/>
    </source>
</evidence>
<dbReference type="AlphaFoldDB" id="A0A642UWE6"/>
<dbReference type="OrthoDB" id="2684236at2759"/>
<comment type="caution">
    <text evidence="1">The sequence shown here is derived from an EMBL/GenBank/DDBJ whole genome shotgun (WGS) entry which is preliminary data.</text>
</comment>
<gene>
    <name evidence="1" type="ORF">TRICI_005107</name>
</gene>